<reference evidence="1" key="1">
    <citation type="submission" date="2021-06" db="EMBL/GenBank/DDBJ databases">
        <authorList>
            <person name="Hodson N. C."/>
            <person name="Mongue J. A."/>
            <person name="Jaron S. K."/>
        </authorList>
    </citation>
    <scope>NUCLEOTIDE SEQUENCE</scope>
</reference>
<comment type="caution">
    <text evidence="1">The sequence shown here is derived from an EMBL/GenBank/DDBJ whole genome shotgun (WGS) entry which is preliminary data.</text>
</comment>
<proteinExistence type="predicted"/>
<sequence length="91" mass="10380">ELIEKLCVSERYATYSSHGALWIMQATFPSRTKYLFQFQPILPLNPHFVGAMTVRASTNEHITNAQNLCIKKTVHHEIQPSHSLAGVYEHT</sequence>
<accession>A0A8J2JTC0</accession>
<organism evidence="1 2">
    <name type="scientific">Allacma fusca</name>
    <dbReference type="NCBI Taxonomy" id="39272"/>
    <lineage>
        <taxon>Eukaryota</taxon>
        <taxon>Metazoa</taxon>
        <taxon>Ecdysozoa</taxon>
        <taxon>Arthropoda</taxon>
        <taxon>Hexapoda</taxon>
        <taxon>Collembola</taxon>
        <taxon>Symphypleona</taxon>
        <taxon>Sminthuridae</taxon>
        <taxon>Allacma</taxon>
    </lineage>
</organism>
<protein>
    <submittedName>
        <fullName evidence="1">Uncharacterized protein</fullName>
    </submittedName>
</protein>
<evidence type="ECO:0000313" key="1">
    <source>
        <dbReference type="EMBL" id="CAG7721229.1"/>
    </source>
</evidence>
<gene>
    <name evidence="1" type="ORF">AFUS01_LOCUS10456</name>
</gene>
<dbReference type="Proteomes" id="UP000708208">
    <property type="component" value="Unassembled WGS sequence"/>
</dbReference>
<dbReference type="AlphaFoldDB" id="A0A8J2JTC0"/>
<name>A0A8J2JTC0_9HEXA</name>
<feature type="non-terminal residue" evidence="1">
    <location>
        <position position="1"/>
    </location>
</feature>
<keyword evidence="2" id="KW-1185">Reference proteome</keyword>
<dbReference type="EMBL" id="CAJVCH010077720">
    <property type="protein sequence ID" value="CAG7721229.1"/>
    <property type="molecule type" value="Genomic_DNA"/>
</dbReference>
<evidence type="ECO:0000313" key="2">
    <source>
        <dbReference type="Proteomes" id="UP000708208"/>
    </source>
</evidence>